<keyword evidence="2" id="KW-0812">Transmembrane</keyword>
<keyword evidence="4" id="KW-1185">Reference proteome</keyword>
<feature type="compositionally biased region" description="Polar residues" evidence="1">
    <location>
        <begin position="329"/>
        <end position="346"/>
    </location>
</feature>
<dbReference type="EMBL" id="JALLPB020000022">
    <property type="protein sequence ID" value="KAL3826402.1"/>
    <property type="molecule type" value="Genomic_DNA"/>
</dbReference>
<evidence type="ECO:0000313" key="3">
    <source>
        <dbReference type="EMBL" id="KAL3826402.1"/>
    </source>
</evidence>
<sequence>MTFGAPSAGLIAGFSILCVVSLCTAGAAVILGRSRLHYKSFFSVRVLFPIALFVLALENATLAATGRIYDVWVDGSKSNIDIFIKAVFVLQTLEVPILLVVIFEITYLVHKRRSVNFCGMYFDEGVRVNNTAFMSCMLRNSIRSLATVLLAMGLIVNFDLFSSEHIAEDDLAGVAGWWILFNGNKSDSNCRADFGIVLLINHVVAIWHRIIYGCALINLQAMGVGQMFGEHLYTIMSNAGVLIFVITILQLMNEVDKDMVANDEVASFLVQVARKGDEIRVFPSPEPEERGHLRGEEEEKREEICLAVLTGSETNNVYVDPEHDRESGRTGSALNEMPDQNNGSNQYETIKKKADETIDENSLIKSMPFKVSDVENGPSAAVVLTEDNESNICSR</sequence>
<keyword evidence="2" id="KW-0472">Membrane</keyword>
<accession>A0ABD3SQ56</accession>
<gene>
    <name evidence="3" type="ORF">ACHAXA_008610</name>
</gene>
<keyword evidence="2" id="KW-1133">Transmembrane helix</keyword>
<name>A0ABD3SQ56_9STRA</name>
<feature type="region of interest" description="Disordered" evidence="1">
    <location>
        <begin position="317"/>
        <end position="346"/>
    </location>
</feature>
<dbReference type="Proteomes" id="UP001530377">
    <property type="component" value="Unassembled WGS sequence"/>
</dbReference>
<reference evidence="3 4" key="1">
    <citation type="submission" date="2024-10" db="EMBL/GenBank/DDBJ databases">
        <title>Updated reference genomes for cyclostephanoid diatoms.</title>
        <authorList>
            <person name="Roberts W.R."/>
            <person name="Alverson A.J."/>
        </authorList>
    </citation>
    <scope>NUCLEOTIDE SEQUENCE [LARGE SCALE GENOMIC DNA]</scope>
    <source>
        <strain evidence="3 4">AJA228-03</strain>
    </source>
</reference>
<feature type="transmembrane region" description="Helical" evidence="2">
    <location>
        <begin position="42"/>
        <end position="62"/>
    </location>
</feature>
<feature type="transmembrane region" description="Helical" evidence="2">
    <location>
        <begin position="194"/>
        <end position="219"/>
    </location>
</feature>
<evidence type="ECO:0000313" key="4">
    <source>
        <dbReference type="Proteomes" id="UP001530377"/>
    </source>
</evidence>
<feature type="transmembrane region" description="Helical" evidence="2">
    <location>
        <begin position="82"/>
        <end position="103"/>
    </location>
</feature>
<protein>
    <submittedName>
        <fullName evidence="3">Uncharacterized protein</fullName>
    </submittedName>
</protein>
<feature type="transmembrane region" description="Helical" evidence="2">
    <location>
        <begin position="231"/>
        <end position="252"/>
    </location>
</feature>
<proteinExistence type="predicted"/>
<evidence type="ECO:0000256" key="1">
    <source>
        <dbReference type="SAM" id="MobiDB-lite"/>
    </source>
</evidence>
<comment type="caution">
    <text evidence="3">The sequence shown here is derived from an EMBL/GenBank/DDBJ whole genome shotgun (WGS) entry which is preliminary data.</text>
</comment>
<feature type="transmembrane region" description="Helical" evidence="2">
    <location>
        <begin position="6"/>
        <end position="30"/>
    </location>
</feature>
<organism evidence="3 4">
    <name type="scientific">Cyclostephanos tholiformis</name>
    <dbReference type="NCBI Taxonomy" id="382380"/>
    <lineage>
        <taxon>Eukaryota</taxon>
        <taxon>Sar</taxon>
        <taxon>Stramenopiles</taxon>
        <taxon>Ochrophyta</taxon>
        <taxon>Bacillariophyta</taxon>
        <taxon>Coscinodiscophyceae</taxon>
        <taxon>Thalassiosirophycidae</taxon>
        <taxon>Stephanodiscales</taxon>
        <taxon>Stephanodiscaceae</taxon>
        <taxon>Cyclostephanos</taxon>
    </lineage>
</organism>
<evidence type="ECO:0000256" key="2">
    <source>
        <dbReference type="SAM" id="Phobius"/>
    </source>
</evidence>
<dbReference type="AlphaFoldDB" id="A0ABD3SQ56"/>